<evidence type="ECO:0000313" key="2">
    <source>
        <dbReference type="Proteomes" id="UP000576969"/>
    </source>
</evidence>
<accession>A0A7Y9GR83</accession>
<evidence type="ECO:0000313" key="1">
    <source>
        <dbReference type="EMBL" id="NYE21213.1"/>
    </source>
</evidence>
<protein>
    <submittedName>
        <fullName evidence="1">Uncharacterized protein</fullName>
    </submittedName>
</protein>
<proteinExistence type="predicted"/>
<dbReference type="RefSeq" id="WP_179491693.1">
    <property type="nucleotide sequence ID" value="NZ_JACCBV010000001.1"/>
</dbReference>
<name>A0A7Y9GR83_9MICO</name>
<comment type="caution">
    <text evidence="1">The sequence shown here is derived from an EMBL/GenBank/DDBJ whole genome shotgun (WGS) entry which is preliminary data.</text>
</comment>
<sequence>MEDARVSQAIVEYLAKGRSPFPKSDEDAVIAFAGGAEPEALLAHVKGLTGEMMSIEVDWSARTLSEGGREAQRIMAERHPELGQNALEALYWMFTYNWR</sequence>
<organism evidence="1 2">
    <name type="scientific">Microbacterium immunditiarum</name>
    <dbReference type="NCBI Taxonomy" id="337480"/>
    <lineage>
        <taxon>Bacteria</taxon>
        <taxon>Bacillati</taxon>
        <taxon>Actinomycetota</taxon>
        <taxon>Actinomycetes</taxon>
        <taxon>Micrococcales</taxon>
        <taxon>Microbacteriaceae</taxon>
        <taxon>Microbacterium</taxon>
    </lineage>
</organism>
<dbReference type="Proteomes" id="UP000576969">
    <property type="component" value="Unassembled WGS sequence"/>
</dbReference>
<reference evidence="1 2" key="1">
    <citation type="submission" date="2020-07" db="EMBL/GenBank/DDBJ databases">
        <title>Sequencing the genomes of 1000 actinobacteria strains.</title>
        <authorList>
            <person name="Klenk H.-P."/>
        </authorList>
    </citation>
    <scope>NUCLEOTIDE SEQUENCE [LARGE SCALE GENOMIC DNA]</scope>
    <source>
        <strain evidence="1 2">DSM 24662</strain>
    </source>
</reference>
<dbReference type="EMBL" id="JACCBV010000001">
    <property type="protein sequence ID" value="NYE21213.1"/>
    <property type="molecule type" value="Genomic_DNA"/>
</dbReference>
<gene>
    <name evidence="1" type="ORF">BJ991_003241</name>
</gene>
<keyword evidence="2" id="KW-1185">Reference proteome</keyword>
<dbReference type="AlphaFoldDB" id="A0A7Y9GR83"/>